<dbReference type="Gene3D" id="1.10.580.10">
    <property type="entry name" value="Citrate Synthase, domain 1"/>
    <property type="match status" value="1"/>
</dbReference>
<dbReference type="GO" id="GO:0005975">
    <property type="term" value="P:carbohydrate metabolic process"/>
    <property type="evidence" value="ECO:0007669"/>
    <property type="project" value="TreeGrafter"/>
</dbReference>
<dbReference type="Gene3D" id="1.10.230.10">
    <property type="entry name" value="Cytochrome P450-Terp, domain 2"/>
    <property type="match status" value="1"/>
</dbReference>
<comment type="similarity">
    <text evidence="2">Belongs to the citrate synthase family.</text>
</comment>
<organism evidence="6 7">
    <name type="scientific">Xanthomonas sacchari</name>
    <dbReference type="NCBI Taxonomy" id="56458"/>
    <lineage>
        <taxon>Bacteria</taxon>
        <taxon>Pseudomonadati</taxon>
        <taxon>Pseudomonadota</taxon>
        <taxon>Gammaproteobacteria</taxon>
        <taxon>Lysobacterales</taxon>
        <taxon>Lysobacteraceae</taxon>
        <taxon>Xanthomonas</taxon>
    </lineage>
</organism>
<dbReference type="InterPro" id="IPR009061">
    <property type="entry name" value="DNA-bd_dom_put_sf"/>
</dbReference>
<dbReference type="UniPathway" id="UPA00223">
    <property type="reaction ID" value="UER00717"/>
</dbReference>
<proteinExistence type="inferred from homology"/>
<evidence type="ECO:0000256" key="4">
    <source>
        <dbReference type="ARBA" id="ARBA00022679"/>
    </source>
</evidence>
<dbReference type="Proteomes" id="UP000247346">
    <property type="component" value="Unassembled WGS sequence"/>
</dbReference>
<dbReference type="EC" id="2.3.3.16" evidence="3"/>
<evidence type="ECO:0000256" key="2">
    <source>
        <dbReference type="ARBA" id="ARBA00010566"/>
    </source>
</evidence>
<dbReference type="GO" id="GO:0036440">
    <property type="term" value="F:citrate synthase activity"/>
    <property type="evidence" value="ECO:0007669"/>
    <property type="project" value="UniProtKB-EC"/>
</dbReference>
<dbReference type="GeneID" id="93880296"/>
<name>A0A2P5Z3I8_9XANT</name>
<dbReference type="STRING" id="56458.SB85_07425"/>
<keyword evidence="4" id="KW-0808">Transferase</keyword>
<dbReference type="CDD" id="cd06102">
    <property type="entry name" value="citrate_synt_like_2"/>
    <property type="match status" value="1"/>
</dbReference>
<evidence type="ECO:0000259" key="5">
    <source>
        <dbReference type="Pfam" id="PF12728"/>
    </source>
</evidence>
<accession>A0A2P5Z3I8</accession>
<dbReference type="PANTHER" id="PTHR11739:SF4">
    <property type="entry name" value="CITRATE SYNTHASE, PEROXISOMAL"/>
    <property type="match status" value="1"/>
</dbReference>
<dbReference type="EMBL" id="MDEK01000009">
    <property type="protein sequence ID" value="PPU82245.1"/>
    <property type="molecule type" value="Genomic_DNA"/>
</dbReference>
<evidence type="ECO:0000256" key="1">
    <source>
        <dbReference type="ARBA" id="ARBA00004751"/>
    </source>
</evidence>
<evidence type="ECO:0000313" key="7">
    <source>
        <dbReference type="Proteomes" id="UP000247346"/>
    </source>
</evidence>
<dbReference type="PANTHER" id="PTHR11739">
    <property type="entry name" value="CITRATE SYNTHASE"/>
    <property type="match status" value="1"/>
</dbReference>
<evidence type="ECO:0000256" key="3">
    <source>
        <dbReference type="ARBA" id="ARBA00012972"/>
    </source>
</evidence>
<evidence type="ECO:0000313" key="6">
    <source>
        <dbReference type="EMBL" id="PPU82245.1"/>
    </source>
</evidence>
<dbReference type="SUPFAM" id="SSF46955">
    <property type="entry name" value="Putative DNA-binding domain"/>
    <property type="match status" value="1"/>
</dbReference>
<dbReference type="RefSeq" id="WP_104609540.1">
    <property type="nucleotide sequence ID" value="NZ_CP132343.1"/>
</dbReference>
<dbReference type="InterPro" id="IPR036969">
    <property type="entry name" value="Citrate_synthase_sf"/>
</dbReference>
<comment type="pathway">
    <text evidence="1">Carbohydrate metabolism; tricarboxylic acid cycle; isocitrate from oxaloacetate: step 1/2.</text>
</comment>
<dbReference type="InterPro" id="IPR041657">
    <property type="entry name" value="HTH_17"/>
</dbReference>
<dbReference type="PRINTS" id="PR00143">
    <property type="entry name" value="CITRTSNTHASE"/>
</dbReference>
<dbReference type="AlphaFoldDB" id="A0A2P5Z3I8"/>
<feature type="domain" description="Helix-turn-helix" evidence="5">
    <location>
        <begin position="10"/>
        <end position="60"/>
    </location>
</feature>
<sequence length="413" mass="43588">MSDSPDRNLISAAQACALLGISSATLYAYVSRGLLSSRAGADHRSRAYLRTEVERLAQRKRAGRGAARGAAQSLDRGLPVLETRISLIRPDGPYYRGRSAVAMVRAGASLEDVARLLWDCPDGEDPFASAPVAPWPAVLAPLAGHAALPPLERAMACIPLLALELRQSLNAAPGVRREIAATLLRQNAALLVGTAPDARPLHRLIADHWRPGDADFAELVRAALLLCADHELNVSAFAARVVASTGAPLHATVSAGLAALSGPRHGGATARAHALLRDAQDAPSAAALIAERWQRGDDLPGFHHALYPDGDPRAAEVLRLLRERSAGSARMQHVDAVIAAAQDCSGQRPNIDCLLAALCFVHDLPAAHALVLFAAARQAGWLAHALEQQALGKLIRPRARYTGAMPEDGAARG</sequence>
<dbReference type="InterPro" id="IPR002020">
    <property type="entry name" value="Citrate_synthase"/>
</dbReference>
<dbReference type="InterPro" id="IPR016142">
    <property type="entry name" value="Citrate_synth-like_lrg_a-sub"/>
</dbReference>
<comment type="caution">
    <text evidence="6">The sequence shown here is derived from an EMBL/GenBank/DDBJ whole genome shotgun (WGS) entry which is preliminary data.</text>
</comment>
<dbReference type="InterPro" id="IPR016143">
    <property type="entry name" value="Citrate_synth-like_sm_a-sub"/>
</dbReference>
<protein>
    <recommendedName>
        <fullName evidence="3">citrate synthase (unknown stereospecificity)</fullName>
        <ecNumber evidence="3">2.3.3.16</ecNumber>
    </recommendedName>
</protein>
<dbReference type="Pfam" id="PF00285">
    <property type="entry name" value="Citrate_synt"/>
    <property type="match status" value="1"/>
</dbReference>
<dbReference type="OrthoDB" id="9800864at2"/>
<reference evidence="6 7" key="1">
    <citation type="submission" date="2016-08" db="EMBL/GenBank/DDBJ databases">
        <authorList>
            <person name="Seilhamer J.J."/>
        </authorList>
    </citation>
    <scope>NUCLEOTIDE SEQUENCE [LARGE SCALE GENOMIC DNA]</scope>
    <source>
        <strain evidence="6 7">CFBP4641</strain>
    </source>
</reference>
<dbReference type="SUPFAM" id="SSF48256">
    <property type="entry name" value="Citrate synthase"/>
    <property type="match status" value="1"/>
</dbReference>
<dbReference type="Pfam" id="PF12728">
    <property type="entry name" value="HTH_17"/>
    <property type="match status" value="1"/>
</dbReference>
<dbReference type="GO" id="GO:0006099">
    <property type="term" value="P:tricarboxylic acid cycle"/>
    <property type="evidence" value="ECO:0007669"/>
    <property type="project" value="UniProtKB-UniPathway"/>
</dbReference>
<gene>
    <name evidence="6" type="ORF">XsacCFBP4641_11030</name>
</gene>
<dbReference type="GO" id="GO:0005829">
    <property type="term" value="C:cytosol"/>
    <property type="evidence" value="ECO:0007669"/>
    <property type="project" value="TreeGrafter"/>
</dbReference>